<name>A0A4U0TKP7_9PEZI</name>
<dbReference type="AlphaFoldDB" id="A0A4U0TKP7"/>
<accession>A0A4U0TKP7</accession>
<evidence type="ECO:0000313" key="3">
    <source>
        <dbReference type="Proteomes" id="UP000308549"/>
    </source>
</evidence>
<proteinExistence type="predicted"/>
<evidence type="ECO:0000256" key="1">
    <source>
        <dbReference type="SAM" id="Phobius"/>
    </source>
</evidence>
<keyword evidence="1" id="KW-0812">Transmembrane</keyword>
<evidence type="ECO:0000313" key="2">
    <source>
        <dbReference type="EMBL" id="TKA22478.1"/>
    </source>
</evidence>
<gene>
    <name evidence="2" type="ORF">B0A50_07943</name>
</gene>
<reference evidence="2 3" key="1">
    <citation type="submission" date="2017-03" db="EMBL/GenBank/DDBJ databases">
        <title>Genomes of endolithic fungi from Antarctica.</title>
        <authorList>
            <person name="Coleine C."/>
            <person name="Masonjones S."/>
            <person name="Stajich J.E."/>
        </authorList>
    </citation>
    <scope>NUCLEOTIDE SEQUENCE [LARGE SCALE GENOMIC DNA]</scope>
    <source>
        <strain evidence="2 3">CCFEE 6315</strain>
    </source>
</reference>
<feature type="transmembrane region" description="Helical" evidence="1">
    <location>
        <begin position="101"/>
        <end position="123"/>
    </location>
</feature>
<dbReference type="EMBL" id="NAJL01000073">
    <property type="protein sequence ID" value="TKA22478.1"/>
    <property type="molecule type" value="Genomic_DNA"/>
</dbReference>
<dbReference type="Proteomes" id="UP000308549">
    <property type="component" value="Unassembled WGS sequence"/>
</dbReference>
<protein>
    <submittedName>
        <fullName evidence="2">Uncharacterized protein</fullName>
    </submittedName>
</protein>
<organism evidence="2 3">
    <name type="scientific">Salinomyces thailandicus</name>
    <dbReference type="NCBI Taxonomy" id="706561"/>
    <lineage>
        <taxon>Eukaryota</taxon>
        <taxon>Fungi</taxon>
        <taxon>Dikarya</taxon>
        <taxon>Ascomycota</taxon>
        <taxon>Pezizomycotina</taxon>
        <taxon>Dothideomycetes</taxon>
        <taxon>Dothideomycetidae</taxon>
        <taxon>Mycosphaerellales</taxon>
        <taxon>Teratosphaeriaceae</taxon>
        <taxon>Salinomyces</taxon>
    </lineage>
</organism>
<keyword evidence="1" id="KW-1133">Transmembrane helix</keyword>
<keyword evidence="3" id="KW-1185">Reference proteome</keyword>
<comment type="caution">
    <text evidence="2">The sequence shown here is derived from an EMBL/GenBank/DDBJ whole genome shotgun (WGS) entry which is preliminary data.</text>
</comment>
<keyword evidence="1" id="KW-0472">Membrane</keyword>
<feature type="transmembrane region" description="Helical" evidence="1">
    <location>
        <begin position="64"/>
        <end position="81"/>
    </location>
</feature>
<sequence>MTLPPLLPQENTTASTTAPLPILDKTAKLLLGHPLPQDLSLLPPQNLSKPSASPLKQESRHAGLMKQLTLVILSMLLIAYLESQNVLTFLSLRREISESISPVGLVVLWVFIAGGGLLVCLMFREPGLEVLEGQGVSVVGRKAEEGKLG</sequence>